<comment type="similarity">
    <text evidence="1">Belongs to the glycosyltransferase 2 family.</text>
</comment>
<evidence type="ECO:0000313" key="5">
    <source>
        <dbReference type="EMBL" id="VVC03752.1"/>
    </source>
</evidence>
<organism evidence="5 6">
    <name type="scientific">Candidatus Bilamarchaeum dharawalense</name>
    <dbReference type="NCBI Taxonomy" id="2885759"/>
    <lineage>
        <taxon>Archaea</taxon>
        <taxon>Candidatus Micrarchaeota</taxon>
        <taxon>Candidatus Micrarchaeia</taxon>
        <taxon>Candidatus Anstonellales</taxon>
        <taxon>Candidatus Bilamarchaeaceae</taxon>
        <taxon>Candidatus Bilamarchaeum</taxon>
    </lineage>
</organism>
<evidence type="ECO:0000313" key="6">
    <source>
        <dbReference type="Proteomes" id="UP000789941"/>
    </source>
</evidence>
<proteinExistence type="inferred from homology"/>
<dbReference type="Proteomes" id="UP000789941">
    <property type="component" value="Unassembled WGS sequence"/>
</dbReference>
<sequence length="225" mass="25233">MTNLSIIIPTYNEKGNIAPLMKLLSATFKDTDYEVIFVDDNSPDGTADTIRSQKDFGKAVKLVTRSGKLGLATAVQAGVKIASATWLLIMDGDLSHPPQIARKMFDLKDDFDLIVASRNIGKTGDRNLAAHRDFISKTAEFLCRPLIGNSTSDPMSGFFLIKKNIFEKTKIRVRGYKILLNILHDNTKIKIKDFPYTFALRYSGKTKLGVREVINYLFDLIRLVL</sequence>
<dbReference type="GO" id="GO:0006506">
    <property type="term" value="P:GPI anchor biosynthetic process"/>
    <property type="evidence" value="ECO:0007669"/>
    <property type="project" value="TreeGrafter"/>
</dbReference>
<dbReference type="PANTHER" id="PTHR43398:SF1">
    <property type="entry name" value="DOLICHOL-PHOSPHATE MANNOSYLTRANSFERASE SUBUNIT 1"/>
    <property type="match status" value="1"/>
</dbReference>
<dbReference type="GO" id="GO:0016020">
    <property type="term" value="C:membrane"/>
    <property type="evidence" value="ECO:0007669"/>
    <property type="project" value="GOC"/>
</dbReference>
<dbReference type="InterPro" id="IPR001173">
    <property type="entry name" value="Glyco_trans_2-like"/>
</dbReference>
<feature type="domain" description="Glycosyltransferase 2-like" evidence="4">
    <location>
        <begin position="5"/>
        <end position="168"/>
    </location>
</feature>
<dbReference type="EC" id="2.4.1.-" evidence="5"/>
<dbReference type="InterPro" id="IPR029044">
    <property type="entry name" value="Nucleotide-diphossugar_trans"/>
</dbReference>
<dbReference type="GO" id="GO:0004582">
    <property type="term" value="F:dolichyl-phosphate beta-D-mannosyltransferase activity"/>
    <property type="evidence" value="ECO:0007669"/>
    <property type="project" value="InterPro"/>
</dbReference>
<dbReference type="SUPFAM" id="SSF53448">
    <property type="entry name" value="Nucleotide-diphospho-sugar transferases"/>
    <property type="match status" value="1"/>
</dbReference>
<name>A0A5E4LUL6_9ARCH</name>
<evidence type="ECO:0000256" key="2">
    <source>
        <dbReference type="ARBA" id="ARBA00022676"/>
    </source>
</evidence>
<dbReference type="Gene3D" id="3.90.550.10">
    <property type="entry name" value="Spore Coat Polysaccharide Biosynthesis Protein SpsA, Chain A"/>
    <property type="match status" value="1"/>
</dbReference>
<reference evidence="5 6" key="1">
    <citation type="submission" date="2019-08" db="EMBL/GenBank/DDBJ databases">
        <authorList>
            <person name="Vazquez-Campos X."/>
        </authorList>
    </citation>
    <scope>NUCLEOTIDE SEQUENCE [LARGE SCALE GENOMIC DNA]</scope>
    <source>
        <strain evidence="5">LFW-283_2</strain>
    </source>
</reference>
<dbReference type="CDD" id="cd06442">
    <property type="entry name" value="DPM1_like"/>
    <property type="match status" value="1"/>
</dbReference>
<evidence type="ECO:0000259" key="4">
    <source>
        <dbReference type="Pfam" id="PF00535"/>
    </source>
</evidence>
<dbReference type="GO" id="GO:0035269">
    <property type="term" value="P:protein O-linked glycosylation via mannose"/>
    <property type="evidence" value="ECO:0007669"/>
    <property type="project" value="TreeGrafter"/>
</dbReference>
<dbReference type="PANTHER" id="PTHR43398">
    <property type="entry name" value="DOLICHOL-PHOSPHATE MANNOSYLTRANSFERASE SUBUNIT 1"/>
    <property type="match status" value="1"/>
</dbReference>
<comment type="caution">
    <text evidence="5">The sequence shown here is derived from an EMBL/GenBank/DDBJ whole genome shotgun (WGS) entry which is preliminary data.</text>
</comment>
<dbReference type="Pfam" id="PF00535">
    <property type="entry name" value="Glycos_transf_2"/>
    <property type="match status" value="1"/>
</dbReference>
<dbReference type="EMBL" id="CABMJJ010000009">
    <property type="protein sequence ID" value="VVC03752.1"/>
    <property type="molecule type" value="Genomic_DNA"/>
</dbReference>
<evidence type="ECO:0000256" key="1">
    <source>
        <dbReference type="ARBA" id="ARBA00006739"/>
    </source>
</evidence>
<keyword evidence="2 5" id="KW-0328">Glycosyltransferase</keyword>
<protein>
    <submittedName>
        <fullName evidence="5">Glycosyltransferase AglE</fullName>
        <ecNumber evidence="5">2.4.1.-</ecNumber>
    </submittedName>
</protein>
<evidence type="ECO:0000256" key="3">
    <source>
        <dbReference type="ARBA" id="ARBA00022679"/>
    </source>
</evidence>
<gene>
    <name evidence="5" type="primary">aglE_2</name>
    <name evidence="5" type="ORF">LFW2832_00504</name>
</gene>
<dbReference type="GO" id="GO:0006488">
    <property type="term" value="P:dolichol-linked oligosaccharide biosynthetic process"/>
    <property type="evidence" value="ECO:0007669"/>
    <property type="project" value="TreeGrafter"/>
</dbReference>
<dbReference type="AlphaFoldDB" id="A0A5E4LUL6"/>
<keyword evidence="3 5" id="KW-0808">Transferase</keyword>
<accession>A0A5E4LUL6</accession>
<dbReference type="InterPro" id="IPR039528">
    <property type="entry name" value="DPM1-like"/>
</dbReference>